<dbReference type="GO" id="GO:0005886">
    <property type="term" value="C:plasma membrane"/>
    <property type="evidence" value="ECO:0007669"/>
    <property type="project" value="UniProtKB-SubCell"/>
</dbReference>
<keyword evidence="4" id="KW-1003">Cell membrane</keyword>
<evidence type="ECO:0000256" key="7">
    <source>
        <dbReference type="ARBA" id="ARBA00023136"/>
    </source>
</evidence>
<evidence type="ECO:0000256" key="8">
    <source>
        <dbReference type="RuleBase" id="RU365088"/>
    </source>
</evidence>
<dbReference type="Pfam" id="PF07690">
    <property type="entry name" value="MFS_1"/>
    <property type="match status" value="1"/>
</dbReference>
<feature type="transmembrane region" description="Helical" evidence="8">
    <location>
        <begin position="132"/>
        <end position="157"/>
    </location>
</feature>
<evidence type="ECO:0000313" key="11">
    <source>
        <dbReference type="Proteomes" id="UP000029493"/>
    </source>
</evidence>
<accession>A0A089YG65</accession>
<keyword evidence="7 8" id="KW-0472">Membrane</keyword>
<evidence type="ECO:0000256" key="6">
    <source>
        <dbReference type="ARBA" id="ARBA00022989"/>
    </source>
</evidence>
<evidence type="ECO:0000313" key="10">
    <source>
        <dbReference type="EMBL" id="AIR90683.1"/>
    </source>
</evidence>
<dbReference type="eggNOG" id="COG2814">
    <property type="taxonomic scope" value="Bacteria"/>
</dbReference>
<dbReference type="GO" id="GO:0042910">
    <property type="term" value="F:xenobiotic transmembrane transporter activity"/>
    <property type="evidence" value="ECO:0007669"/>
    <property type="project" value="InterPro"/>
</dbReference>
<name>A0A089YG65_9PSED</name>
<evidence type="ECO:0000256" key="4">
    <source>
        <dbReference type="ARBA" id="ARBA00022475"/>
    </source>
</evidence>
<dbReference type="InterPro" id="IPR050189">
    <property type="entry name" value="MFS_Efflux_Transporters"/>
</dbReference>
<evidence type="ECO:0000259" key="9">
    <source>
        <dbReference type="PROSITE" id="PS50850"/>
    </source>
</evidence>
<dbReference type="GO" id="GO:1990961">
    <property type="term" value="P:xenobiotic detoxification by transmembrane export across the plasma membrane"/>
    <property type="evidence" value="ECO:0007669"/>
    <property type="project" value="InterPro"/>
</dbReference>
<organism evidence="10 11">
    <name type="scientific">Pseudomonas cremoricolorata</name>
    <dbReference type="NCBI Taxonomy" id="157783"/>
    <lineage>
        <taxon>Bacteria</taxon>
        <taxon>Pseudomonadati</taxon>
        <taxon>Pseudomonadota</taxon>
        <taxon>Gammaproteobacteria</taxon>
        <taxon>Pseudomonadales</taxon>
        <taxon>Pseudomonadaceae</taxon>
        <taxon>Pseudomonas</taxon>
    </lineage>
</organism>
<sequence>MSRTPVGTVLLLASLTAIVPLSIDINLPAMPAIAADLQASSSSVQSTVGTFLLGLCLGMLCYGPLADRFGRRPLLLAGGAVYLVATLACIFASDIDQLVLARFFQALGGAAASVLGRAVVSDRFALTEAARVLTLMHLVTMIATLLSPIVGSALLALTGWRSIFVALGLFVAVVMASTAWRLQESLPPSRRSASLGSAFLAYLGVLRAPLALAYMGCMGLALGGMFGFMTGSPFVYAEHFGLSPGQYAWLMALNFVSIIGLTLINARLVRRHGPQRMIGIGVLLTLLACAGLLHAALAESVGLVQLVLCVMLYIGATGLLGANSIACLMALFPNRSGAAAGLAISAQFALASLCSGITARVVGNDPGRLALVMVCAGVGSAACYGLVLAWRRRARLVSR</sequence>
<feature type="transmembrane region" description="Helical" evidence="8">
    <location>
        <begin position="247"/>
        <end position="266"/>
    </location>
</feature>
<dbReference type="InterPro" id="IPR020846">
    <property type="entry name" value="MFS_dom"/>
</dbReference>
<feature type="transmembrane region" description="Helical" evidence="8">
    <location>
        <begin position="44"/>
        <end position="62"/>
    </location>
</feature>
<dbReference type="RefSeq" id="WP_038413311.1">
    <property type="nucleotide sequence ID" value="NZ_CP009455.1"/>
</dbReference>
<keyword evidence="5 8" id="KW-0812">Transmembrane</keyword>
<keyword evidence="8" id="KW-0997">Cell inner membrane</keyword>
<dbReference type="InterPro" id="IPR036259">
    <property type="entry name" value="MFS_trans_sf"/>
</dbReference>
<evidence type="ECO:0000256" key="2">
    <source>
        <dbReference type="ARBA" id="ARBA00006236"/>
    </source>
</evidence>
<feature type="transmembrane region" description="Helical" evidence="8">
    <location>
        <begin position="74"/>
        <end position="93"/>
    </location>
</feature>
<proteinExistence type="inferred from homology"/>
<dbReference type="EMBL" id="CP009455">
    <property type="protein sequence ID" value="AIR90683.1"/>
    <property type="molecule type" value="Genomic_DNA"/>
</dbReference>
<dbReference type="PANTHER" id="PTHR43124">
    <property type="entry name" value="PURINE EFFLUX PUMP PBUE"/>
    <property type="match status" value="1"/>
</dbReference>
<evidence type="ECO:0000256" key="1">
    <source>
        <dbReference type="ARBA" id="ARBA00004651"/>
    </source>
</evidence>
<keyword evidence="6 8" id="KW-1133">Transmembrane helix</keyword>
<reference evidence="10 11" key="1">
    <citation type="submission" date="2014-09" db="EMBL/GenBank/DDBJ databases">
        <authorList>
            <person name="Chan K.-G."/>
        </authorList>
    </citation>
    <scope>NUCLEOTIDE SEQUENCE [LARGE SCALE GENOMIC DNA]</scope>
    <source>
        <strain evidence="10 11">ND07</strain>
    </source>
</reference>
<evidence type="ECO:0000256" key="3">
    <source>
        <dbReference type="ARBA" id="ARBA00022448"/>
    </source>
</evidence>
<feature type="transmembrane region" description="Helical" evidence="8">
    <location>
        <begin position="339"/>
        <end position="363"/>
    </location>
</feature>
<evidence type="ECO:0000256" key="5">
    <source>
        <dbReference type="ARBA" id="ARBA00022692"/>
    </source>
</evidence>
<dbReference type="AlphaFoldDB" id="A0A089YG65"/>
<dbReference type="InterPro" id="IPR011701">
    <property type="entry name" value="MFS"/>
</dbReference>
<dbReference type="Proteomes" id="UP000029493">
    <property type="component" value="Chromosome"/>
</dbReference>
<feature type="transmembrane region" description="Helical" evidence="8">
    <location>
        <begin position="278"/>
        <end position="297"/>
    </location>
</feature>
<dbReference type="OrthoDB" id="9814303at2"/>
<keyword evidence="3 8" id="KW-0813">Transport</keyword>
<feature type="transmembrane region" description="Helical" evidence="8">
    <location>
        <begin position="369"/>
        <end position="390"/>
    </location>
</feature>
<keyword evidence="11" id="KW-1185">Reference proteome</keyword>
<dbReference type="PANTHER" id="PTHR43124:SF3">
    <property type="entry name" value="CHLORAMPHENICOL EFFLUX PUMP RV0191"/>
    <property type="match status" value="1"/>
</dbReference>
<feature type="transmembrane region" description="Helical" evidence="8">
    <location>
        <begin position="163"/>
        <end position="180"/>
    </location>
</feature>
<protein>
    <recommendedName>
        <fullName evidence="8">Bcr/CflA family efflux transporter</fullName>
    </recommendedName>
</protein>
<feature type="transmembrane region" description="Helical" evidence="8">
    <location>
        <begin position="200"/>
        <end position="227"/>
    </location>
</feature>
<comment type="subcellular location">
    <subcellularLocation>
        <location evidence="8">Cell inner membrane</location>
        <topology evidence="8">Multi-pass membrane protein</topology>
    </subcellularLocation>
    <subcellularLocation>
        <location evidence="1">Cell membrane</location>
        <topology evidence="1">Multi-pass membrane protein</topology>
    </subcellularLocation>
</comment>
<gene>
    <name evidence="10" type="ORF">LK03_16010</name>
</gene>
<feature type="transmembrane region" description="Helical" evidence="8">
    <location>
        <begin position="99"/>
        <end position="120"/>
    </location>
</feature>
<feature type="transmembrane region" description="Helical" evidence="8">
    <location>
        <begin position="303"/>
        <end position="332"/>
    </location>
</feature>
<comment type="caution">
    <text evidence="8">Lacks conserved residue(s) required for the propagation of feature annotation.</text>
</comment>
<dbReference type="PROSITE" id="PS50850">
    <property type="entry name" value="MFS"/>
    <property type="match status" value="1"/>
</dbReference>
<dbReference type="CDD" id="cd17320">
    <property type="entry name" value="MFS_MdfA_MDR_like"/>
    <property type="match status" value="1"/>
</dbReference>
<comment type="similarity">
    <text evidence="2 8">Belongs to the major facilitator superfamily. Bcr/CmlA family.</text>
</comment>
<dbReference type="InterPro" id="IPR004812">
    <property type="entry name" value="Efflux_drug-R_Bcr/CmlA"/>
</dbReference>
<dbReference type="KEGG" id="psw:LK03_16010"/>
<dbReference type="NCBIfam" id="TIGR00710">
    <property type="entry name" value="efflux_Bcr_CflA"/>
    <property type="match status" value="1"/>
</dbReference>
<feature type="domain" description="Major facilitator superfamily (MFS) profile" evidence="9">
    <location>
        <begin position="8"/>
        <end position="393"/>
    </location>
</feature>
<dbReference type="SUPFAM" id="SSF103473">
    <property type="entry name" value="MFS general substrate transporter"/>
    <property type="match status" value="1"/>
</dbReference>
<dbReference type="Gene3D" id="1.20.1720.10">
    <property type="entry name" value="Multidrug resistance protein D"/>
    <property type="match status" value="1"/>
</dbReference>